<dbReference type="AlphaFoldDB" id="A0A3B0C3Z6"/>
<dbReference type="EMBL" id="RBCJ01000003">
    <property type="protein sequence ID" value="RKN80150.1"/>
    <property type="molecule type" value="Genomic_DNA"/>
</dbReference>
<protein>
    <submittedName>
        <fullName evidence="2">DUF1311 domain-containing protein</fullName>
    </submittedName>
</protein>
<organism evidence="2 3">
    <name type="scientific">Ulvibacterium marinum</name>
    <dbReference type="NCBI Taxonomy" id="2419782"/>
    <lineage>
        <taxon>Bacteria</taxon>
        <taxon>Pseudomonadati</taxon>
        <taxon>Bacteroidota</taxon>
        <taxon>Flavobacteriia</taxon>
        <taxon>Flavobacteriales</taxon>
        <taxon>Flavobacteriaceae</taxon>
        <taxon>Ulvibacterium</taxon>
    </lineage>
</organism>
<dbReference type="RefSeq" id="WP_120712959.1">
    <property type="nucleotide sequence ID" value="NZ_RBCJ01000003.1"/>
</dbReference>
<evidence type="ECO:0000259" key="1">
    <source>
        <dbReference type="Pfam" id="PF18735"/>
    </source>
</evidence>
<name>A0A3B0C3Z6_9FLAO</name>
<feature type="domain" description="RiboL-PSP-HEPN" evidence="1">
    <location>
        <begin position="24"/>
        <end position="216"/>
    </location>
</feature>
<dbReference type="Proteomes" id="UP000276603">
    <property type="component" value="Unassembled WGS sequence"/>
</dbReference>
<gene>
    <name evidence="2" type="ORF">D7Z94_18100</name>
</gene>
<dbReference type="InterPro" id="IPR041519">
    <property type="entry name" value="HEPN_RiboL-PSP"/>
</dbReference>
<keyword evidence="3" id="KW-1185">Reference proteome</keyword>
<evidence type="ECO:0000313" key="2">
    <source>
        <dbReference type="EMBL" id="RKN80150.1"/>
    </source>
</evidence>
<comment type="caution">
    <text evidence="2">The sequence shown here is derived from an EMBL/GenBank/DDBJ whole genome shotgun (WGS) entry which is preliminary data.</text>
</comment>
<evidence type="ECO:0000313" key="3">
    <source>
        <dbReference type="Proteomes" id="UP000276603"/>
    </source>
</evidence>
<proteinExistence type="predicted"/>
<accession>A0A3B0C3Z6</accession>
<dbReference type="Pfam" id="PF18735">
    <property type="entry name" value="HEPN_RiboL-PSP"/>
    <property type="match status" value="1"/>
</dbReference>
<dbReference type="OrthoDB" id="9131011at2"/>
<sequence>MRKRDIIKEITAAKNRSEFYGRSELQSRFFEIDFALNELSNGKTELSNEFLRYIPITIVACFESFFRTIVSELIEFGEPYTENVLKFNQTKSIKFDFNIVNEIQRKTITVGDFIAHFLSCNNLADFNSNLSILTQTDFLNELKNFKPKGMRMLMTGNSEKFRNNFSRIITSIKKAFELRHIFCHEYATKVKVEYEEVKLIYEDCKIFLNQVDGFIVDLIYPYMPITKVDIKDDLEKSESELAEIVEKVKNLKPIGEFCGYDNTEFDEVINKWKTYRNAKADLECYCYDEPSLQPIVYLDVMVDLTRKMIVDLNDDYELKKPATNNGYNQ</sequence>
<reference evidence="2 3" key="1">
    <citation type="submission" date="2018-10" db="EMBL/GenBank/DDBJ databases">
        <title>Ulvibacterium marinum gen. nov., sp. nov., a novel marine bacterium of the family Flavobacteriaceae, isolated from a culture of the green alga Ulva prolifera.</title>
        <authorList>
            <person name="Zhang Z."/>
        </authorList>
    </citation>
    <scope>NUCLEOTIDE SEQUENCE [LARGE SCALE GENOMIC DNA]</scope>
    <source>
        <strain evidence="2 3">CCMM003</strain>
    </source>
</reference>